<evidence type="ECO:0000256" key="1">
    <source>
        <dbReference type="SAM" id="MobiDB-lite"/>
    </source>
</evidence>
<feature type="compositionally biased region" description="Basic and acidic residues" evidence="1">
    <location>
        <begin position="73"/>
        <end position="85"/>
    </location>
</feature>
<accession>A0A9P4XIA1</accession>
<name>A0A9P4XIA1_9HYPO</name>
<reference evidence="2 3" key="1">
    <citation type="submission" date="2018-06" db="EMBL/GenBank/DDBJ databases">
        <title>Genome analysis of cellulolytic fungus Trichoderma lentiforme CFAM-422.</title>
        <authorList>
            <person name="Steindorff A.S."/>
            <person name="Formighieri E.F."/>
            <person name="Midorikawa G.E.O."/>
            <person name="Tamietti M.S."/>
            <person name="Ramos E.Z."/>
            <person name="Silva A.S."/>
            <person name="Bon E.P.S."/>
            <person name="Mendes T.D."/>
            <person name="Damaso M.C.T."/>
            <person name="Favaro L.C.L."/>
        </authorList>
    </citation>
    <scope>NUCLEOTIDE SEQUENCE [LARGE SCALE GENOMIC DNA]</scope>
    <source>
        <strain evidence="2 3">CFAM-422</strain>
    </source>
</reference>
<dbReference type="Proteomes" id="UP000801864">
    <property type="component" value="Unassembled WGS sequence"/>
</dbReference>
<feature type="region of interest" description="Disordered" evidence="1">
    <location>
        <begin position="36"/>
        <end position="116"/>
    </location>
</feature>
<proteinExistence type="predicted"/>
<keyword evidence="3" id="KW-1185">Reference proteome</keyword>
<gene>
    <name evidence="2" type="ORF">CFAM422_004216</name>
</gene>
<comment type="caution">
    <text evidence="2">The sequence shown here is derived from an EMBL/GenBank/DDBJ whole genome shotgun (WGS) entry which is preliminary data.</text>
</comment>
<evidence type="ECO:0000313" key="2">
    <source>
        <dbReference type="EMBL" id="KAF3073616.1"/>
    </source>
</evidence>
<protein>
    <submittedName>
        <fullName evidence="2">Uncharacterized protein</fullName>
    </submittedName>
</protein>
<feature type="compositionally biased region" description="Polar residues" evidence="1">
    <location>
        <begin position="86"/>
        <end position="96"/>
    </location>
</feature>
<dbReference type="EMBL" id="QLNT01000006">
    <property type="protein sequence ID" value="KAF3073616.1"/>
    <property type="molecule type" value="Genomic_DNA"/>
</dbReference>
<sequence length="137" mass="15056">MADVKNLSKTPAPITPRVAGDAASYFTELLSLHHSTENEVLSHSREKPELVIDPNTEPQPRPDSGSTPPSHDFNIEDYTREEAEQSKTPIKDSNLQRIDEGTLWVPPPPPGDSNLDNIVQKASPDVTKGMGFAKENE</sequence>
<evidence type="ECO:0000313" key="3">
    <source>
        <dbReference type="Proteomes" id="UP000801864"/>
    </source>
</evidence>
<dbReference type="AlphaFoldDB" id="A0A9P4XIA1"/>
<feature type="compositionally biased region" description="Basic and acidic residues" evidence="1">
    <location>
        <begin position="36"/>
        <end position="50"/>
    </location>
</feature>
<organism evidence="2 3">
    <name type="scientific">Trichoderma lentiforme</name>
    <dbReference type="NCBI Taxonomy" id="1567552"/>
    <lineage>
        <taxon>Eukaryota</taxon>
        <taxon>Fungi</taxon>
        <taxon>Dikarya</taxon>
        <taxon>Ascomycota</taxon>
        <taxon>Pezizomycotina</taxon>
        <taxon>Sordariomycetes</taxon>
        <taxon>Hypocreomycetidae</taxon>
        <taxon>Hypocreales</taxon>
        <taxon>Hypocreaceae</taxon>
        <taxon>Trichoderma</taxon>
    </lineage>
</organism>